<dbReference type="Proteomes" id="UP000316988">
    <property type="component" value="Unassembled WGS sequence"/>
</dbReference>
<dbReference type="AlphaFoldDB" id="A0A554RP01"/>
<dbReference type="EMBL" id="VLNT01000020">
    <property type="protein sequence ID" value="TSD55835.1"/>
    <property type="molecule type" value="Genomic_DNA"/>
</dbReference>
<keyword evidence="2" id="KW-0472">Membrane</keyword>
<keyword evidence="2" id="KW-0812">Transmembrane</keyword>
<accession>A0A554RP01</accession>
<evidence type="ECO:0000313" key="4">
    <source>
        <dbReference type="Proteomes" id="UP000316988"/>
    </source>
</evidence>
<evidence type="ECO:0000313" key="3">
    <source>
        <dbReference type="EMBL" id="TSD55835.1"/>
    </source>
</evidence>
<dbReference type="OrthoDB" id="4794492at2"/>
<reference evidence="3 4" key="1">
    <citation type="submission" date="2019-07" db="EMBL/GenBank/DDBJ databases">
        <authorList>
            <person name="Zhao L.H."/>
        </authorList>
    </citation>
    <scope>NUCLEOTIDE SEQUENCE [LARGE SCALE GENOMIC DNA]</scope>
    <source>
        <strain evidence="3 4">Co35</strain>
    </source>
</reference>
<name>A0A554RP01_9ACTN</name>
<gene>
    <name evidence="3" type="ORF">FNM00_16390</name>
</gene>
<proteinExistence type="predicted"/>
<organism evidence="3 4">
    <name type="scientific">Aeromicrobium piscarium</name>
    <dbReference type="NCBI Taxonomy" id="2590901"/>
    <lineage>
        <taxon>Bacteria</taxon>
        <taxon>Bacillati</taxon>
        <taxon>Actinomycetota</taxon>
        <taxon>Actinomycetes</taxon>
        <taxon>Propionibacteriales</taxon>
        <taxon>Nocardioidaceae</taxon>
        <taxon>Aeromicrobium</taxon>
    </lineage>
</organism>
<feature type="region of interest" description="Disordered" evidence="1">
    <location>
        <begin position="79"/>
        <end position="106"/>
    </location>
</feature>
<feature type="transmembrane region" description="Helical" evidence="2">
    <location>
        <begin position="12"/>
        <end position="43"/>
    </location>
</feature>
<feature type="transmembrane region" description="Helical" evidence="2">
    <location>
        <begin position="144"/>
        <end position="174"/>
    </location>
</feature>
<keyword evidence="2" id="KW-1133">Transmembrane helix</keyword>
<evidence type="ECO:0000256" key="2">
    <source>
        <dbReference type="SAM" id="Phobius"/>
    </source>
</evidence>
<sequence length="185" mass="18635">MSTPPPTDPGRGFRITGIVLTIVGALTAVVCVGGGIALGVIGIGGSVSKVGDGEVISGAGQITLEADEDLQLYRRQGDATPSCTMQTPDGEPPARGTSQSSSVTVHGDTWRSFDSFRTTTAGDYRLSCTGGDVLVAPPLSIGGIFAGVGGILLAVFGGLGGVALLVVGIILWIIGRSRRRQAGLA</sequence>
<dbReference type="RefSeq" id="WP_143914616.1">
    <property type="nucleotide sequence ID" value="NZ_VLNT01000020.1"/>
</dbReference>
<evidence type="ECO:0000256" key="1">
    <source>
        <dbReference type="SAM" id="MobiDB-lite"/>
    </source>
</evidence>
<keyword evidence="4" id="KW-1185">Reference proteome</keyword>
<comment type="caution">
    <text evidence="3">The sequence shown here is derived from an EMBL/GenBank/DDBJ whole genome shotgun (WGS) entry which is preliminary data.</text>
</comment>
<protein>
    <submittedName>
        <fullName evidence="3">Uncharacterized protein</fullName>
    </submittedName>
</protein>